<proteinExistence type="predicted"/>
<keyword evidence="3" id="KW-1185">Reference proteome</keyword>
<keyword evidence="1" id="KW-0472">Membrane</keyword>
<organism evidence="2 3">
    <name type="scientific">Sclerotinia sclerotiorum (strain ATCC 18683 / 1980 / Ss-1)</name>
    <name type="common">White mold</name>
    <name type="synonym">Whetzelinia sclerotiorum</name>
    <dbReference type="NCBI Taxonomy" id="665079"/>
    <lineage>
        <taxon>Eukaryota</taxon>
        <taxon>Fungi</taxon>
        <taxon>Dikarya</taxon>
        <taxon>Ascomycota</taxon>
        <taxon>Pezizomycotina</taxon>
        <taxon>Leotiomycetes</taxon>
        <taxon>Helotiales</taxon>
        <taxon>Sclerotiniaceae</taxon>
        <taxon>Sclerotinia</taxon>
    </lineage>
</organism>
<dbReference type="KEGG" id="ssl:SS1G_10785"/>
<evidence type="ECO:0000256" key="1">
    <source>
        <dbReference type="SAM" id="Phobius"/>
    </source>
</evidence>
<evidence type="ECO:0000313" key="2">
    <source>
        <dbReference type="EMBL" id="EDN94910.1"/>
    </source>
</evidence>
<dbReference type="RefSeq" id="XP_001588338.1">
    <property type="nucleotide sequence ID" value="XM_001588288.1"/>
</dbReference>
<gene>
    <name evidence="2" type="ORF">SS1G_10785</name>
</gene>
<sequence>MTYCHYIYASFRGIYEGEESLLSGLQQIRQGDQKVVELKHTLSLHYVPWYNITSFCITTAILIFLNFLALIHSQTFYPQTLSHSYRSDAHLTGMHHREEYDKSRVTASMHIHLTPNLMVPAFMVFFLEQSQN</sequence>
<dbReference type="EMBL" id="CH476636">
    <property type="protein sequence ID" value="EDN94910.1"/>
    <property type="molecule type" value="Genomic_DNA"/>
</dbReference>
<dbReference type="Proteomes" id="UP000001312">
    <property type="component" value="Unassembled WGS sequence"/>
</dbReference>
<protein>
    <submittedName>
        <fullName evidence="2">Uncharacterized protein</fullName>
    </submittedName>
</protein>
<dbReference type="AlphaFoldDB" id="A7EZL8"/>
<keyword evidence="1" id="KW-1133">Transmembrane helix</keyword>
<keyword evidence="1" id="KW-0812">Transmembrane</keyword>
<dbReference type="InParanoid" id="A7EZL8"/>
<feature type="transmembrane region" description="Helical" evidence="1">
    <location>
        <begin position="49"/>
        <end position="71"/>
    </location>
</feature>
<dbReference type="GeneID" id="5484319"/>
<evidence type="ECO:0000313" key="3">
    <source>
        <dbReference type="Proteomes" id="UP000001312"/>
    </source>
</evidence>
<accession>A7EZL8</accession>
<name>A7EZL8_SCLS1</name>
<reference evidence="3" key="1">
    <citation type="journal article" date="2011" name="PLoS Genet.">
        <title>Genomic analysis of the necrotrophic fungal pathogens Sclerotinia sclerotiorum and Botrytis cinerea.</title>
        <authorList>
            <person name="Amselem J."/>
            <person name="Cuomo C.A."/>
            <person name="van Kan J.A."/>
            <person name="Viaud M."/>
            <person name="Benito E.P."/>
            <person name="Couloux A."/>
            <person name="Coutinho P.M."/>
            <person name="de Vries R.P."/>
            <person name="Dyer P.S."/>
            <person name="Fillinger S."/>
            <person name="Fournier E."/>
            <person name="Gout L."/>
            <person name="Hahn M."/>
            <person name="Kohn L."/>
            <person name="Lapalu N."/>
            <person name="Plummer K.M."/>
            <person name="Pradier J.M."/>
            <person name="Quevillon E."/>
            <person name="Sharon A."/>
            <person name="Simon A."/>
            <person name="ten Have A."/>
            <person name="Tudzynski B."/>
            <person name="Tudzynski P."/>
            <person name="Wincker P."/>
            <person name="Andrew M."/>
            <person name="Anthouard V."/>
            <person name="Beever R.E."/>
            <person name="Beffa R."/>
            <person name="Benoit I."/>
            <person name="Bouzid O."/>
            <person name="Brault B."/>
            <person name="Chen Z."/>
            <person name="Choquer M."/>
            <person name="Collemare J."/>
            <person name="Cotton P."/>
            <person name="Danchin E.G."/>
            <person name="Da Silva C."/>
            <person name="Gautier A."/>
            <person name="Giraud C."/>
            <person name="Giraud T."/>
            <person name="Gonzalez C."/>
            <person name="Grossetete S."/>
            <person name="Guldener U."/>
            <person name="Henrissat B."/>
            <person name="Howlett B.J."/>
            <person name="Kodira C."/>
            <person name="Kretschmer M."/>
            <person name="Lappartient A."/>
            <person name="Leroch M."/>
            <person name="Levis C."/>
            <person name="Mauceli E."/>
            <person name="Neuveglise C."/>
            <person name="Oeser B."/>
            <person name="Pearson M."/>
            <person name="Poulain J."/>
            <person name="Poussereau N."/>
            <person name="Quesneville H."/>
            <person name="Rascle C."/>
            <person name="Schumacher J."/>
            <person name="Segurens B."/>
            <person name="Sexton A."/>
            <person name="Silva E."/>
            <person name="Sirven C."/>
            <person name="Soanes D.M."/>
            <person name="Talbot N.J."/>
            <person name="Templeton M."/>
            <person name="Yandava C."/>
            <person name="Yarden O."/>
            <person name="Zeng Q."/>
            <person name="Rollins J.A."/>
            <person name="Lebrun M.H."/>
            <person name="Dickman M."/>
        </authorList>
    </citation>
    <scope>NUCLEOTIDE SEQUENCE [LARGE SCALE GENOMIC DNA]</scope>
    <source>
        <strain evidence="3">ATCC 18683 / 1980 / Ss-1</strain>
    </source>
</reference>